<protein>
    <submittedName>
        <fullName evidence="3">Uncharacterized protein</fullName>
    </submittedName>
</protein>
<name>A0AA85J8F9_TRIRE</name>
<evidence type="ECO:0000313" key="2">
    <source>
        <dbReference type="Proteomes" id="UP000050795"/>
    </source>
</evidence>
<reference evidence="2" key="1">
    <citation type="submission" date="2022-06" db="EMBL/GenBank/DDBJ databases">
        <authorList>
            <person name="Berger JAMES D."/>
            <person name="Berger JAMES D."/>
        </authorList>
    </citation>
    <scope>NUCLEOTIDE SEQUENCE [LARGE SCALE GENOMIC DNA]</scope>
</reference>
<organism evidence="2 3">
    <name type="scientific">Trichobilharzia regenti</name>
    <name type="common">Nasal bird schistosome</name>
    <dbReference type="NCBI Taxonomy" id="157069"/>
    <lineage>
        <taxon>Eukaryota</taxon>
        <taxon>Metazoa</taxon>
        <taxon>Spiralia</taxon>
        <taxon>Lophotrochozoa</taxon>
        <taxon>Platyhelminthes</taxon>
        <taxon>Trematoda</taxon>
        <taxon>Digenea</taxon>
        <taxon>Strigeidida</taxon>
        <taxon>Schistosomatoidea</taxon>
        <taxon>Schistosomatidae</taxon>
        <taxon>Trichobilharzia</taxon>
    </lineage>
</organism>
<proteinExistence type="predicted"/>
<accession>A0AA85J8F9</accession>
<keyword evidence="2" id="KW-1185">Reference proteome</keyword>
<dbReference type="AlphaFoldDB" id="A0AA85J8F9"/>
<feature type="region of interest" description="Disordered" evidence="1">
    <location>
        <begin position="47"/>
        <end position="72"/>
    </location>
</feature>
<reference evidence="3" key="2">
    <citation type="submission" date="2023-11" db="UniProtKB">
        <authorList>
            <consortium name="WormBaseParasite"/>
        </authorList>
    </citation>
    <scope>IDENTIFICATION</scope>
</reference>
<dbReference type="WBParaSite" id="TREG1_136050.1">
    <property type="protein sequence ID" value="TREG1_136050.1"/>
    <property type="gene ID" value="TREG1_136050"/>
</dbReference>
<sequence length="554" mass="62548">MIILQSNEKKYSLRNEAENQLIFATSHGNRFSLPKLEHIISEDVDEEDSISREVTSSEAVGGETTSSTVTVSPQGISGEYELAYLAKNEDGNERKFWLLQESNTHLGFSWIPFSPSGIKDLELQLYISLLSKTSIILSVDTTSASLNAIGEACTDSAYYVSGRTGKWLSPTLGEHRLNYKRVPRIKNVQLQSGKLRNVTWEQESAFCKRDDVTVIFSGQENQPLEMIILQSNEKKYSLRNEAENQLIFATSHGNRFSLPKLEHIISEDVDEEDSISREVTSSEAVGGETTSSTVTVSPQGISGEYELAYLAKNEDGNERKFWLLQESNTHLGFSWIPFSPSGIKDLELQLYISLLSKTSIILSVDTTSASLNAIGEACTDSAYYVSGRTGKWLSPTLGEHRLNYKRVPRIKNVQLQSGKLRNVTWEQESAFCKRDDVTVIFSGQENQPLEMIILQSNEKKYSLRNEAENQLIFATSHGNRFSLPKLEHIISEDVDEEDSISRDPFYFGKHLYLYFDKCFLDNLSESCIIFKEDISILLILRVLFVQCHMPDKNA</sequence>
<evidence type="ECO:0000256" key="1">
    <source>
        <dbReference type="SAM" id="MobiDB-lite"/>
    </source>
</evidence>
<dbReference type="Proteomes" id="UP000050795">
    <property type="component" value="Unassembled WGS sequence"/>
</dbReference>
<evidence type="ECO:0000313" key="3">
    <source>
        <dbReference type="WBParaSite" id="TREG1_136050.1"/>
    </source>
</evidence>